<feature type="region of interest" description="Disordered" evidence="1">
    <location>
        <begin position="213"/>
        <end position="240"/>
    </location>
</feature>
<proteinExistence type="predicted"/>
<protein>
    <submittedName>
        <fullName evidence="2">Uncharacterized protein</fullName>
    </submittedName>
</protein>
<sequence length="297" mass="32413">CVLCVCVCKVSITGNPCILLGTLSTKTTGESAPGKFLEGPGYSSGADSTESYGPPMDYESWHKEDQYPGPHSTGSYYLYWDYRQSYGDFKQTEGYTGVSLQSEYTNISFRSDSEVHQVENLAMEVEEILHRDSPSEMDTTSAESESEGPSGAQVICIFPVKNYHGETHVPRKMLQISSQGCYGDLSVHHISALIAFPQITLLPTLCSMENKEHVNSTSPLAPSVPPPSQNAQPPGSEASSPDWAHLLAVQMSALDQQKQEKGEFCSMVRSLGQCVHHLAASPEQWVTTPSVLKGQKD</sequence>
<feature type="region of interest" description="Disordered" evidence="1">
    <location>
        <begin position="130"/>
        <end position="150"/>
    </location>
</feature>
<dbReference type="EMBL" id="JAROKS010000013">
    <property type="protein sequence ID" value="KAK1797885.1"/>
    <property type="molecule type" value="Genomic_DNA"/>
</dbReference>
<gene>
    <name evidence="2" type="ORF">P4O66_008232</name>
</gene>
<comment type="caution">
    <text evidence="2">The sequence shown here is derived from an EMBL/GenBank/DDBJ whole genome shotgun (WGS) entry which is preliminary data.</text>
</comment>
<feature type="compositionally biased region" description="Low complexity" evidence="1">
    <location>
        <begin position="141"/>
        <end position="150"/>
    </location>
</feature>
<keyword evidence="3" id="KW-1185">Reference proteome</keyword>
<evidence type="ECO:0000313" key="3">
    <source>
        <dbReference type="Proteomes" id="UP001239994"/>
    </source>
</evidence>
<dbReference type="AlphaFoldDB" id="A0AAD8ZHZ2"/>
<feature type="non-terminal residue" evidence="2">
    <location>
        <position position="297"/>
    </location>
</feature>
<evidence type="ECO:0000313" key="2">
    <source>
        <dbReference type="EMBL" id="KAK1797885.1"/>
    </source>
</evidence>
<name>A0AAD8ZHZ2_9TELE</name>
<accession>A0AAD8ZHZ2</accession>
<feature type="compositionally biased region" description="Polar residues" evidence="1">
    <location>
        <begin position="229"/>
        <end position="239"/>
    </location>
</feature>
<dbReference type="Proteomes" id="UP001239994">
    <property type="component" value="Unassembled WGS sequence"/>
</dbReference>
<evidence type="ECO:0000256" key="1">
    <source>
        <dbReference type="SAM" id="MobiDB-lite"/>
    </source>
</evidence>
<organism evidence="2 3">
    <name type="scientific">Electrophorus voltai</name>
    <dbReference type="NCBI Taxonomy" id="2609070"/>
    <lineage>
        <taxon>Eukaryota</taxon>
        <taxon>Metazoa</taxon>
        <taxon>Chordata</taxon>
        <taxon>Craniata</taxon>
        <taxon>Vertebrata</taxon>
        <taxon>Euteleostomi</taxon>
        <taxon>Actinopterygii</taxon>
        <taxon>Neopterygii</taxon>
        <taxon>Teleostei</taxon>
        <taxon>Ostariophysi</taxon>
        <taxon>Gymnotiformes</taxon>
        <taxon>Gymnotoidei</taxon>
        <taxon>Gymnotidae</taxon>
        <taxon>Electrophorus</taxon>
    </lineage>
</organism>
<reference evidence="2" key="1">
    <citation type="submission" date="2023-03" db="EMBL/GenBank/DDBJ databases">
        <title>Electrophorus voltai genome.</title>
        <authorList>
            <person name="Bian C."/>
        </authorList>
    </citation>
    <scope>NUCLEOTIDE SEQUENCE</scope>
    <source>
        <strain evidence="2">CB-2022</strain>
        <tissue evidence="2">Muscle</tissue>
    </source>
</reference>